<gene>
    <name evidence="2" type="ORF">DdX_05250</name>
</gene>
<evidence type="ECO:0008006" key="4">
    <source>
        <dbReference type="Google" id="ProtNLM"/>
    </source>
</evidence>
<comment type="caution">
    <text evidence="2">The sequence shown here is derived from an EMBL/GenBank/DDBJ whole genome shotgun (WGS) entry which is preliminary data.</text>
</comment>
<evidence type="ECO:0000313" key="2">
    <source>
        <dbReference type="EMBL" id="KAI1720998.1"/>
    </source>
</evidence>
<keyword evidence="3" id="KW-1185">Reference proteome</keyword>
<organism evidence="2 3">
    <name type="scientific">Ditylenchus destructor</name>
    <dbReference type="NCBI Taxonomy" id="166010"/>
    <lineage>
        <taxon>Eukaryota</taxon>
        <taxon>Metazoa</taxon>
        <taxon>Ecdysozoa</taxon>
        <taxon>Nematoda</taxon>
        <taxon>Chromadorea</taxon>
        <taxon>Rhabditida</taxon>
        <taxon>Tylenchina</taxon>
        <taxon>Tylenchomorpha</taxon>
        <taxon>Sphaerularioidea</taxon>
        <taxon>Anguinidae</taxon>
        <taxon>Anguininae</taxon>
        <taxon>Ditylenchus</taxon>
    </lineage>
</organism>
<proteinExistence type="predicted"/>
<feature type="region of interest" description="Disordered" evidence="1">
    <location>
        <begin position="94"/>
        <end position="124"/>
    </location>
</feature>
<name>A0AAD4NAM2_9BILA</name>
<protein>
    <recommendedName>
        <fullName evidence="4">Borealin</fullName>
    </recommendedName>
</protein>
<feature type="compositionally biased region" description="Basic residues" evidence="1">
    <location>
        <begin position="112"/>
        <end position="121"/>
    </location>
</feature>
<dbReference type="Proteomes" id="UP001201812">
    <property type="component" value="Unassembled WGS sequence"/>
</dbReference>
<reference evidence="2" key="1">
    <citation type="submission" date="2022-01" db="EMBL/GenBank/DDBJ databases">
        <title>Genome Sequence Resource for Two Populations of Ditylenchus destructor, the Migratory Endoparasitic Phytonematode.</title>
        <authorList>
            <person name="Zhang H."/>
            <person name="Lin R."/>
            <person name="Xie B."/>
        </authorList>
    </citation>
    <scope>NUCLEOTIDE SEQUENCE</scope>
    <source>
        <strain evidence="2">BazhouSP</strain>
    </source>
</reference>
<evidence type="ECO:0000313" key="3">
    <source>
        <dbReference type="Proteomes" id="UP001201812"/>
    </source>
</evidence>
<accession>A0AAD4NAM2</accession>
<dbReference type="AlphaFoldDB" id="A0AAD4NAM2"/>
<dbReference type="EMBL" id="JAKKPZ010000005">
    <property type="protein sequence ID" value="KAI1720998.1"/>
    <property type="molecule type" value="Genomic_DNA"/>
</dbReference>
<sequence length="243" mass="27188">MVRAKKKPVIDPEREAEVRSLLEQFREKFECDLEDLKKAKWDFSNAYVEAQMAELEKSIPNNILNMNANYFVQYIKDTDANMSAQLGSLALNGDNGEEKAGSSADNYMKTPTNRHRNRPFRSIKTPSGVSFNVPSIITPRVDGAVLRSRTSRAGEVLFSVNGTPVMNPSELAPQTSSETKKAQTKVVEQLLQQSETDMSPATRKIVEQLRVVLVKKTVVVGNNENQENLREIDMEEIAEGTPV</sequence>
<evidence type="ECO:0000256" key="1">
    <source>
        <dbReference type="SAM" id="MobiDB-lite"/>
    </source>
</evidence>